<sequence length="406" mass="44819">MTGISDGLYLDASDLGMSPDAEGYHEFLEDIGSAPPWTLQTLQGYFDRRYAGWDDPPKLQLGSPVRRLQYLDQALRSADPNLDEPLRVLDEEVKNALLRTLLKKEDGLSDEVSFLILLVGELGAHLYDEREHRKNDRHQAEQAALLAAESNRAALEEQRDRAQQQVEELNLEAEAQRLKTERLQQELLFLKGAAESGEEMAMEVQELRAHSLRLSSELEQLAVDLREAKAAKAALVVAHEESEGALDELSRRLQHAQLGGTVSEDAAKLQVAQVKKQVSSRWLEAAATKFTVQQPEKLLRSTFLGWRLARLEAKLAGLSEESLQVELSLTHATGCKVEGCCCRRQAGLAPCCRKAQVASLQEALEKARLQPAGPAKARGGKVVSALVPVLMAAIALHYEPYMSGGF</sequence>
<name>A0AA36IJA4_9DINO</name>
<dbReference type="AlphaFoldDB" id="A0AA36IJA4"/>
<gene>
    <name evidence="2" type="ORF">EVOR1521_LOCUS13490</name>
</gene>
<comment type="caution">
    <text evidence="2">The sequence shown here is derived from an EMBL/GenBank/DDBJ whole genome shotgun (WGS) entry which is preliminary data.</text>
</comment>
<accession>A0AA36IJA4</accession>
<proteinExistence type="predicted"/>
<dbReference type="Proteomes" id="UP001178507">
    <property type="component" value="Unassembled WGS sequence"/>
</dbReference>
<organism evidence="2 3">
    <name type="scientific">Effrenium voratum</name>
    <dbReference type="NCBI Taxonomy" id="2562239"/>
    <lineage>
        <taxon>Eukaryota</taxon>
        <taxon>Sar</taxon>
        <taxon>Alveolata</taxon>
        <taxon>Dinophyceae</taxon>
        <taxon>Suessiales</taxon>
        <taxon>Symbiodiniaceae</taxon>
        <taxon>Effrenium</taxon>
    </lineage>
</organism>
<keyword evidence="1" id="KW-0175">Coiled coil</keyword>
<protein>
    <submittedName>
        <fullName evidence="2">Uncharacterized protein</fullName>
    </submittedName>
</protein>
<evidence type="ECO:0000313" key="2">
    <source>
        <dbReference type="EMBL" id="CAJ1387402.1"/>
    </source>
</evidence>
<keyword evidence="3" id="KW-1185">Reference proteome</keyword>
<reference evidence="2" key="1">
    <citation type="submission" date="2023-08" db="EMBL/GenBank/DDBJ databases">
        <authorList>
            <person name="Chen Y."/>
            <person name="Shah S."/>
            <person name="Dougan E. K."/>
            <person name="Thang M."/>
            <person name="Chan C."/>
        </authorList>
    </citation>
    <scope>NUCLEOTIDE SEQUENCE</scope>
</reference>
<dbReference type="EMBL" id="CAUJNA010001513">
    <property type="protein sequence ID" value="CAJ1387402.1"/>
    <property type="molecule type" value="Genomic_DNA"/>
</dbReference>
<feature type="coiled-coil region" evidence="1">
    <location>
        <begin position="138"/>
        <end position="186"/>
    </location>
</feature>
<evidence type="ECO:0000256" key="1">
    <source>
        <dbReference type="SAM" id="Coils"/>
    </source>
</evidence>
<evidence type="ECO:0000313" key="3">
    <source>
        <dbReference type="Proteomes" id="UP001178507"/>
    </source>
</evidence>